<keyword evidence="1" id="KW-0472">Membrane</keyword>
<name>A0ABT8RCY1_9BACT</name>
<sequence length="227" mass="26133">MKFSIDLIFRVVVILLLLMQQAGIQYFYNKADKFEKEAIQTKEFYKEKEIIRETNAASQMKATVEVDELSIKLFSELMDKKLSILSKQFNTELNKNSTRIHSMTDLSITTRLEGLKMAKIDTTINVITIVGDTTKRKGKVGHYDDTYNQFTIMDNGETYEVLPGSTIRNDVTTAVYQGARPKLIWIIPKFWKPKPFLSETYLYNPLSGVDTVRTVVVSERVNKKKPN</sequence>
<keyword evidence="1" id="KW-1133">Transmembrane helix</keyword>
<protein>
    <submittedName>
        <fullName evidence="2">Uncharacterized protein</fullName>
    </submittedName>
</protein>
<reference evidence="2" key="1">
    <citation type="submission" date="2023-07" db="EMBL/GenBank/DDBJ databases">
        <title>The genome sequence of Rhodocytophaga aerolata KACC 12507.</title>
        <authorList>
            <person name="Zhang X."/>
        </authorList>
    </citation>
    <scope>NUCLEOTIDE SEQUENCE</scope>
    <source>
        <strain evidence="2">KACC 12507</strain>
    </source>
</reference>
<evidence type="ECO:0000313" key="2">
    <source>
        <dbReference type="EMBL" id="MDO1449561.1"/>
    </source>
</evidence>
<feature type="transmembrane region" description="Helical" evidence="1">
    <location>
        <begin position="7"/>
        <end position="28"/>
    </location>
</feature>
<evidence type="ECO:0000256" key="1">
    <source>
        <dbReference type="SAM" id="Phobius"/>
    </source>
</evidence>
<proteinExistence type="predicted"/>
<keyword evidence="3" id="KW-1185">Reference proteome</keyword>
<evidence type="ECO:0000313" key="3">
    <source>
        <dbReference type="Proteomes" id="UP001168528"/>
    </source>
</evidence>
<dbReference type="Proteomes" id="UP001168528">
    <property type="component" value="Unassembled WGS sequence"/>
</dbReference>
<accession>A0ABT8RCY1</accession>
<comment type="caution">
    <text evidence="2">The sequence shown here is derived from an EMBL/GenBank/DDBJ whole genome shotgun (WGS) entry which is preliminary data.</text>
</comment>
<gene>
    <name evidence="2" type="ORF">Q0590_25010</name>
</gene>
<organism evidence="2 3">
    <name type="scientific">Rhodocytophaga aerolata</name>
    <dbReference type="NCBI Taxonomy" id="455078"/>
    <lineage>
        <taxon>Bacteria</taxon>
        <taxon>Pseudomonadati</taxon>
        <taxon>Bacteroidota</taxon>
        <taxon>Cytophagia</taxon>
        <taxon>Cytophagales</taxon>
        <taxon>Rhodocytophagaceae</taxon>
        <taxon>Rhodocytophaga</taxon>
    </lineage>
</organism>
<keyword evidence="1" id="KW-0812">Transmembrane</keyword>
<dbReference type="RefSeq" id="WP_302040365.1">
    <property type="nucleotide sequence ID" value="NZ_JAUKPO010000020.1"/>
</dbReference>
<dbReference type="EMBL" id="JAUKPO010000020">
    <property type="protein sequence ID" value="MDO1449561.1"/>
    <property type="molecule type" value="Genomic_DNA"/>
</dbReference>